<dbReference type="GO" id="GO:0008199">
    <property type="term" value="F:ferric iron binding"/>
    <property type="evidence" value="ECO:0007669"/>
    <property type="project" value="InterPro"/>
</dbReference>
<gene>
    <name evidence="3" type="ORF">HMPREF9429_00805</name>
</gene>
<dbReference type="AlphaFoldDB" id="E2ZBH8"/>
<dbReference type="PANTHER" id="PTHR42932">
    <property type="entry name" value="GENERAL STRESS PROTEIN 20U"/>
    <property type="match status" value="1"/>
</dbReference>
<dbReference type="EMBL" id="AECS01000036">
    <property type="protein sequence ID" value="EFQ04206.1"/>
    <property type="molecule type" value="Genomic_DNA"/>
</dbReference>
<reference evidence="3 4" key="1">
    <citation type="submission" date="2010-08" db="EMBL/GenBank/DDBJ databases">
        <authorList>
            <person name="Weinstock G."/>
            <person name="Sodergren E."/>
            <person name="Clifton S."/>
            <person name="Fulton L."/>
            <person name="Fulton B."/>
            <person name="Courtney L."/>
            <person name="Fronick C."/>
            <person name="Harrison M."/>
            <person name="Strong C."/>
            <person name="Farmer C."/>
            <person name="Delahaunty K."/>
            <person name="Markovic C."/>
            <person name="Hall O."/>
            <person name="Minx P."/>
            <person name="Tomlinson C."/>
            <person name="Mitreva M."/>
            <person name="Hou S."/>
            <person name="Chen J."/>
            <person name="Wollam A."/>
            <person name="Pepin K.H."/>
            <person name="Johnson M."/>
            <person name="Bhonagiri V."/>
            <person name="Zhang X."/>
            <person name="Suruliraj S."/>
            <person name="Warren W."/>
            <person name="Chinwalla A."/>
            <person name="Mardis E.R."/>
            <person name="Wilson R.K."/>
        </authorList>
    </citation>
    <scope>NUCLEOTIDE SEQUENCE [LARGE SCALE GENOMIC DNA]</scope>
    <source>
        <strain evidence="3 4">F0359</strain>
    </source>
</reference>
<dbReference type="HOGENOM" id="CLU_098183_2_2_9"/>
<evidence type="ECO:0000259" key="2">
    <source>
        <dbReference type="Pfam" id="PF00210"/>
    </source>
</evidence>
<keyword evidence="4" id="KW-1185">Reference proteome</keyword>
<dbReference type="InterPro" id="IPR012347">
    <property type="entry name" value="Ferritin-like"/>
</dbReference>
<dbReference type="InterPro" id="IPR002177">
    <property type="entry name" value="DPS_DNA-bd"/>
</dbReference>
<dbReference type="CDD" id="cd01043">
    <property type="entry name" value="DPS"/>
    <property type="match status" value="1"/>
</dbReference>
<dbReference type="SUPFAM" id="SSF47240">
    <property type="entry name" value="Ferritin-like"/>
    <property type="match status" value="1"/>
</dbReference>
<dbReference type="OrthoDB" id="9797023at2"/>
<comment type="caution">
    <text evidence="3">The sequence shown here is derived from an EMBL/GenBank/DDBJ whole genome shotgun (WGS) entry which is preliminary data.</text>
</comment>
<dbReference type="PROSITE" id="PS00818">
    <property type="entry name" value="DPS_1"/>
    <property type="match status" value="1"/>
</dbReference>
<dbReference type="eggNOG" id="COG0783">
    <property type="taxonomic scope" value="Bacteria"/>
</dbReference>
<evidence type="ECO:0000313" key="4">
    <source>
        <dbReference type="Proteomes" id="UP000003195"/>
    </source>
</evidence>
<dbReference type="RefSeq" id="WP_006941825.1">
    <property type="nucleotide sequence ID" value="NZ_GL538208.1"/>
</dbReference>
<organism evidence="3 4">
    <name type="scientific">Megasphaera micronuciformis F0359</name>
    <dbReference type="NCBI Taxonomy" id="706434"/>
    <lineage>
        <taxon>Bacteria</taxon>
        <taxon>Bacillati</taxon>
        <taxon>Bacillota</taxon>
        <taxon>Negativicutes</taxon>
        <taxon>Veillonellales</taxon>
        <taxon>Veillonellaceae</taxon>
        <taxon>Megasphaera</taxon>
    </lineage>
</organism>
<dbReference type="Gene3D" id="1.20.1260.10">
    <property type="match status" value="1"/>
</dbReference>
<protein>
    <submittedName>
        <fullName evidence="3">Ferritin-like protein</fullName>
    </submittedName>
</protein>
<name>E2ZBH8_9FIRM</name>
<dbReference type="InterPro" id="IPR023188">
    <property type="entry name" value="DPS_DNA-bd_CS"/>
</dbReference>
<sequence>MKNLKTVNQYIANLAVLNIKTHNLHFNVVGSSFKNVHEYLESIYNTYFEYYDAVAELVKMQGQMPSVSTEEYMKAATIKEVPAKEYPVAEALDIVLKDLEVMTKAALKIREGAEKEDNFLLANMMEDHVAYYMKQRWFISATLYK</sequence>
<proteinExistence type="inferred from homology"/>
<dbReference type="InterPro" id="IPR008331">
    <property type="entry name" value="Ferritin_DPS_dom"/>
</dbReference>
<dbReference type="Proteomes" id="UP000003195">
    <property type="component" value="Unassembled WGS sequence"/>
</dbReference>
<feature type="domain" description="Ferritin/DPS" evidence="2">
    <location>
        <begin position="6"/>
        <end position="143"/>
    </location>
</feature>
<comment type="similarity">
    <text evidence="1">Belongs to the Dps family.</text>
</comment>
<dbReference type="GO" id="GO:0016722">
    <property type="term" value="F:oxidoreductase activity, acting on metal ions"/>
    <property type="evidence" value="ECO:0007669"/>
    <property type="project" value="InterPro"/>
</dbReference>
<dbReference type="Pfam" id="PF00210">
    <property type="entry name" value="Ferritin"/>
    <property type="match status" value="1"/>
</dbReference>
<evidence type="ECO:0000313" key="3">
    <source>
        <dbReference type="EMBL" id="EFQ04206.1"/>
    </source>
</evidence>
<dbReference type="STRING" id="706434.HMPREF9429_00805"/>
<evidence type="ECO:0000256" key="1">
    <source>
        <dbReference type="ARBA" id="ARBA00009497"/>
    </source>
</evidence>
<dbReference type="InterPro" id="IPR009078">
    <property type="entry name" value="Ferritin-like_SF"/>
</dbReference>
<dbReference type="PANTHER" id="PTHR42932:SF1">
    <property type="entry name" value="GENERAL STRESS PROTEIN 20U"/>
    <property type="match status" value="1"/>
</dbReference>
<dbReference type="PIRSF" id="PIRSF005900">
    <property type="entry name" value="Dps"/>
    <property type="match status" value="1"/>
</dbReference>
<accession>E2ZBH8</accession>